<dbReference type="PANTHER" id="PTHR36444:SF2">
    <property type="entry name" value="TRANSCRIPTIONAL REGULATOR PROTEIN YOBU-RELATED"/>
    <property type="match status" value="1"/>
</dbReference>
<dbReference type="EMBL" id="CAKMMF010000020">
    <property type="protein sequence ID" value="CAH1212597.1"/>
    <property type="molecule type" value="Genomic_DNA"/>
</dbReference>
<gene>
    <name evidence="2" type="ORF">PAECIP111893_03566</name>
</gene>
<sequence length="177" mass="19488">MMGLTIAIRKGSVDTMEINQTQVHLASMILAGVEARTDNRREAGPDGCIPGLWQTFMNAELSELAGVQPPQHTYVLYTDYESDVNGAYTVRIGHEWESESAAIKAGLTPSALPASKYIVFKATGGSVQQVVIEAWHYIWAWFESSSLVRTYTGDFERYDGAGFDPQHAVVEICIAIQ</sequence>
<protein>
    <recommendedName>
        <fullName evidence="1">AraC effector-binding domain-containing protein</fullName>
    </recommendedName>
</protein>
<evidence type="ECO:0000313" key="2">
    <source>
        <dbReference type="EMBL" id="CAH1212597.1"/>
    </source>
</evidence>
<evidence type="ECO:0000313" key="3">
    <source>
        <dbReference type="Proteomes" id="UP000838686"/>
    </source>
</evidence>
<organism evidence="2 3">
    <name type="scientific">Paenibacillus plantiphilus</name>
    <dbReference type="NCBI Taxonomy" id="2905650"/>
    <lineage>
        <taxon>Bacteria</taxon>
        <taxon>Bacillati</taxon>
        <taxon>Bacillota</taxon>
        <taxon>Bacilli</taxon>
        <taxon>Bacillales</taxon>
        <taxon>Paenibacillaceae</taxon>
        <taxon>Paenibacillus</taxon>
    </lineage>
</organism>
<proteinExistence type="predicted"/>
<evidence type="ECO:0000259" key="1">
    <source>
        <dbReference type="SMART" id="SM00871"/>
    </source>
</evidence>
<keyword evidence="3" id="KW-1185">Reference proteome</keyword>
<feature type="domain" description="AraC effector-binding" evidence="1">
    <location>
        <begin position="18"/>
        <end position="177"/>
    </location>
</feature>
<accession>A0ABN8GM64</accession>
<dbReference type="InterPro" id="IPR011256">
    <property type="entry name" value="Reg_factor_effector_dom_sf"/>
</dbReference>
<dbReference type="InterPro" id="IPR010499">
    <property type="entry name" value="AraC_E-bd"/>
</dbReference>
<dbReference type="Gene3D" id="3.20.80.10">
    <property type="entry name" value="Regulatory factor, effector binding domain"/>
    <property type="match status" value="1"/>
</dbReference>
<dbReference type="PANTHER" id="PTHR36444">
    <property type="entry name" value="TRANSCRIPTIONAL REGULATOR PROTEIN YOBU-RELATED"/>
    <property type="match status" value="1"/>
</dbReference>
<comment type="caution">
    <text evidence="2">The sequence shown here is derived from an EMBL/GenBank/DDBJ whole genome shotgun (WGS) entry which is preliminary data.</text>
</comment>
<reference evidence="2" key="1">
    <citation type="submission" date="2022-01" db="EMBL/GenBank/DDBJ databases">
        <authorList>
            <person name="Criscuolo A."/>
        </authorList>
    </citation>
    <scope>NUCLEOTIDE SEQUENCE</scope>
    <source>
        <strain evidence="2">CIP111893</strain>
    </source>
</reference>
<dbReference type="SUPFAM" id="SSF55136">
    <property type="entry name" value="Probable bacterial effector-binding domain"/>
    <property type="match status" value="1"/>
</dbReference>
<dbReference type="InterPro" id="IPR029441">
    <property type="entry name" value="Cass2"/>
</dbReference>
<dbReference type="SMART" id="SM00871">
    <property type="entry name" value="AraC_E_bind"/>
    <property type="match status" value="1"/>
</dbReference>
<dbReference type="InterPro" id="IPR053182">
    <property type="entry name" value="YobU-like_regulator"/>
</dbReference>
<name>A0ABN8GM64_9BACL</name>
<dbReference type="Pfam" id="PF14526">
    <property type="entry name" value="Cass2"/>
    <property type="match status" value="1"/>
</dbReference>
<dbReference type="RefSeq" id="WP_236343938.1">
    <property type="nucleotide sequence ID" value="NZ_CAKMMF010000020.1"/>
</dbReference>
<dbReference type="Proteomes" id="UP000838686">
    <property type="component" value="Unassembled WGS sequence"/>
</dbReference>